<dbReference type="PROSITE" id="PS50893">
    <property type="entry name" value="ABC_TRANSPORTER_2"/>
    <property type="match status" value="1"/>
</dbReference>
<evidence type="ECO:0000256" key="4">
    <source>
        <dbReference type="ARBA" id="ARBA00022840"/>
    </source>
</evidence>
<dbReference type="InterPro" id="IPR052156">
    <property type="entry name" value="BCAA_Transport_ATP-bd_LivF"/>
</dbReference>
<dbReference type="PANTHER" id="PTHR43820">
    <property type="entry name" value="HIGH-AFFINITY BRANCHED-CHAIN AMINO ACID TRANSPORT ATP-BINDING PROTEIN LIVF"/>
    <property type="match status" value="1"/>
</dbReference>
<dbReference type="GO" id="GO:0015658">
    <property type="term" value="F:branched-chain amino acid transmembrane transporter activity"/>
    <property type="evidence" value="ECO:0007669"/>
    <property type="project" value="TreeGrafter"/>
</dbReference>
<dbReference type="InterPro" id="IPR017871">
    <property type="entry name" value="ABC_transporter-like_CS"/>
</dbReference>
<protein>
    <submittedName>
        <fullName evidence="7">Branched-chain amino acid transport system ATP-binding protein</fullName>
    </submittedName>
</protein>
<accession>A0A1G8UKH0</accession>
<evidence type="ECO:0000256" key="2">
    <source>
        <dbReference type="ARBA" id="ARBA00022448"/>
    </source>
</evidence>
<evidence type="ECO:0000313" key="7">
    <source>
        <dbReference type="EMBL" id="SDJ53470.1"/>
    </source>
</evidence>
<dbReference type="Proteomes" id="UP000199093">
    <property type="component" value="Unassembled WGS sequence"/>
</dbReference>
<dbReference type="OrthoDB" id="9806149at2"/>
<evidence type="ECO:0000256" key="1">
    <source>
        <dbReference type="ARBA" id="ARBA00005417"/>
    </source>
</evidence>
<evidence type="ECO:0000259" key="6">
    <source>
        <dbReference type="PROSITE" id="PS50893"/>
    </source>
</evidence>
<evidence type="ECO:0000256" key="5">
    <source>
        <dbReference type="ARBA" id="ARBA00022970"/>
    </source>
</evidence>
<sequence length="240" mass="26044">MSRLLDVQGVRAGYATVPVLHGIDLHVGDGEAIGLFGPNGHGKTTLLHTISGLLTPTSGTILFDGQDITGAKPSAIVAAGLVQAQQGNTLFGDMGVEETLELAAFSPRARDGWQTRLEEVHSLFPRLAERRRQRAKTLSGGERQMLSIGCSMMCNPRLLILDEPTLGLSPRLKAELRDAISEIARRGVPLIVVEQDVEFLLALAGRLYLVEQGEVASEIDRDNAPDHQEIMDMYFGKQAH</sequence>
<name>A0A1G8UKH0_9RHOB</name>
<dbReference type="InterPro" id="IPR003439">
    <property type="entry name" value="ABC_transporter-like_ATP-bd"/>
</dbReference>
<dbReference type="STRING" id="555512.SAMN04487993_104212"/>
<organism evidence="7 8">
    <name type="scientific">Salipiger marinus</name>
    <dbReference type="NCBI Taxonomy" id="555512"/>
    <lineage>
        <taxon>Bacteria</taxon>
        <taxon>Pseudomonadati</taxon>
        <taxon>Pseudomonadota</taxon>
        <taxon>Alphaproteobacteria</taxon>
        <taxon>Rhodobacterales</taxon>
        <taxon>Roseobacteraceae</taxon>
        <taxon>Salipiger</taxon>
    </lineage>
</organism>
<proteinExistence type="inferred from homology"/>
<dbReference type="SMART" id="SM00382">
    <property type="entry name" value="AAA"/>
    <property type="match status" value="1"/>
</dbReference>
<dbReference type="GO" id="GO:0015807">
    <property type="term" value="P:L-amino acid transport"/>
    <property type="evidence" value="ECO:0007669"/>
    <property type="project" value="TreeGrafter"/>
</dbReference>
<dbReference type="CDD" id="cd03224">
    <property type="entry name" value="ABC_TM1139_LivF_branched"/>
    <property type="match status" value="1"/>
</dbReference>
<keyword evidence="3" id="KW-0547">Nucleotide-binding</keyword>
<keyword evidence="8" id="KW-1185">Reference proteome</keyword>
<dbReference type="PROSITE" id="PS00211">
    <property type="entry name" value="ABC_TRANSPORTER_1"/>
    <property type="match status" value="1"/>
</dbReference>
<dbReference type="InterPro" id="IPR003593">
    <property type="entry name" value="AAA+_ATPase"/>
</dbReference>
<dbReference type="PANTHER" id="PTHR43820:SF4">
    <property type="entry name" value="HIGH-AFFINITY BRANCHED-CHAIN AMINO ACID TRANSPORT ATP-BINDING PROTEIN LIVF"/>
    <property type="match status" value="1"/>
</dbReference>
<dbReference type="RefSeq" id="WP_089852298.1">
    <property type="nucleotide sequence ID" value="NZ_FNEJ01000042.1"/>
</dbReference>
<dbReference type="Gene3D" id="3.40.50.300">
    <property type="entry name" value="P-loop containing nucleotide triphosphate hydrolases"/>
    <property type="match status" value="1"/>
</dbReference>
<dbReference type="GO" id="GO:0005524">
    <property type="term" value="F:ATP binding"/>
    <property type="evidence" value="ECO:0007669"/>
    <property type="project" value="UniProtKB-KW"/>
</dbReference>
<keyword evidence="5" id="KW-0029">Amino-acid transport</keyword>
<dbReference type="SUPFAM" id="SSF52540">
    <property type="entry name" value="P-loop containing nucleoside triphosphate hydrolases"/>
    <property type="match status" value="1"/>
</dbReference>
<dbReference type="Pfam" id="PF00005">
    <property type="entry name" value="ABC_tran"/>
    <property type="match status" value="1"/>
</dbReference>
<dbReference type="EMBL" id="FNEJ01000042">
    <property type="protein sequence ID" value="SDJ53470.1"/>
    <property type="molecule type" value="Genomic_DNA"/>
</dbReference>
<comment type="similarity">
    <text evidence="1">Belongs to the ABC transporter superfamily.</text>
</comment>
<gene>
    <name evidence="7" type="ORF">SAMN04487993_104212</name>
</gene>
<evidence type="ECO:0000256" key="3">
    <source>
        <dbReference type="ARBA" id="ARBA00022741"/>
    </source>
</evidence>
<keyword evidence="4 7" id="KW-0067">ATP-binding</keyword>
<dbReference type="GO" id="GO:0016887">
    <property type="term" value="F:ATP hydrolysis activity"/>
    <property type="evidence" value="ECO:0007669"/>
    <property type="project" value="InterPro"/>
</dbReference>
<dbReference type="AlphaFoldDB" id="A0A1G8UKH0"/>
<dbReference type="InterPro" id="IPR027417">
    <property type="entry name" value="P-loop_NTPase"/>
</dbReference>
<reference evidence="7 8" key="1">
    <citation type="submission" date="2016-10" db="EMBL/GenBank/DDBJ databases">
        <authorList>
            <person name="de Groot N.N."/>
        </authorList>
    </citation>
    <scope>NUCLEOTIDE SEQUENCE [LARGE SCALE GENOMIC DNA]</scope>
    <source>
        <strain evidence="7 8">DSM 26424</strain>
    </source>
</reference>
<evidence type="ECO:0000313" key="8">
    <source>
        <dbReference type="Proteomes" id="UP000199093"/>
    </source>
</evidence>
<feature type="domain" description="ABC transporter" evidence="6">
    <location>
        <begin position="2"/>
        <end position="237"/>
    </location>
</feature>
<keyword evidence="2" id="KW-0813">Transport</keyword>